<evidence type="ECO:0000313" key="1">
    <source>
        <dbReference type="EMBL" id="GBP20279.1"/>
    </source>
</evidence>
<accession>A0A4C1U1X0</accession>
<name>A0A4C1U1X0_EUMVA</name>
<gene>
    <name evidence="1" type="ORF">EVAR_82153_1</name>
</gene>
<proteinExistence type="predicted"/>
<dbReference type="AlphaFoldDB" id="A0A4C1U1X0"/>
<dbReference type="Proteomes" id="UP000299102">
    <property type="component" value="Unassembled WGS sequence"/>
</dbReference>
<keyword evidence="2" id="KW-1185">Reference proteome</keyword>
<dbReference type="EMBL" id="BGZK01000116">
    <property type="protein sequence ID" value="GBP20279.1"/>
    <property type="molecule type" value="Genomic_DNA"/>
</dbReference>
<protein>
    <submittedName>
        <fullName evidence="1">Uncharacterized protein</fullName>
    </submittedName>
</protein>
<reference evidence="1 2" key="1">
    <citation type="journal article" date="2019" name="Commun. Biol.">
        <title>The bagworm genome reveals a unique fibroin gene that provides high tensile strength.</title>
        <authorList>
            <person name="Kono N."/>
            <person name="Nakamura H."/>
            <person name="Ohtoshi R."/>
            <person name="Tomita M."/>
            <person name="Numata K."/>
            <person name="Arakawa K."/>
        </authorList>
    </citation>
    <scope>NUCLEOTIDE SEQUENCE [LARGE SCALE GENOMIC DNA]</scope>
</reference>
<organism evidence="1 2">
    <name type="scientific">Eumeta variegata</name>
    <name type="common">Bagworm moth</name>
    <name type="synonym">Eumeta japonica</name>
    <dbReference type="NCBI Taxonomy" id="151549"/>
    <lineage>
        <taxon>Eukaryota</taxon>
        <taxon>Metazoa</taxon>
        <taxon>Ecdysozoa</taxon>
        <taxon>Arthropoda</taxon>
        <taxon>Hexapoda</taxon>
        <taxon>Insecta</taxon>
        <taxon>Pterygota</taxon>
        <taxon>Neoptera</taxon>
        <taxon>Endopterygota</taxon>
        <taxon>Lepidoptera</taxon>
        <taxon>Glossata</taxon>
        <taxon>Ditrysia</taxon>
        <taxon>Tineoidea</taxon>
        <taxon>Psychidae</taxon>
        <taxon>Oiketicinae</taxon>
        <taxon>Eumeta</taxon>
    </lineage>
</organism>
<comment type="caution">
    <text evidence="1">The sequence shown here is derived from an EMBL/GenBank/DDBJ whole genome shotgun (WGS) entry which is preliminary data.</text>
</comment>
<sequence length="79" mass="9126">MSLVVHLFGVDVEVKMSADDVQCHRRLELWPAVVDNHPNATSLNENILVLGDFEHFFFVRDLSRRCAYAAGLRRDRPKM</sequence>
<evidence type="ECO:0000313" key="2">
    <source>
        <dbReference type="Proteomes" id="UP000299102"/>
    </source>
</evidence>